<dbReference type="AlphaFoldDB" id="A0AAV4YEA8"/>
<sequence length="76" mass="8498">IIKYRICARNKIVEVHINAEKAAFLFCIRSPFLIPLTDVHSISLFIQTPSGEGSFTKEPLTTGEDYGQWASVLCVI</sequence>
<dbReference type="EMBL" id="BPLR01019286">
    <property type="protein sequence ID" value="GIZ05333.1"/>
    <property type="molecule type" value="Genomic_DNA"/>
</dbReference>
<name>A0AAV4YEA8_CAEEX</name>
<gene>
    <name evidence="1" type="ORF">CEXT_544821</name>
</gene>
<comment type="caution">
    <text evidence="1">The sequence shown here is derived from an EMBL/GenBank/DDBJ whole genome shotgun (WGS) entry which is preliminary data.</text>
</comment>
<protein>
    <submittedName>
        <fullName evidence="1">Uncharacterized protein</fullName>
    </submittedName>
</protein>
<keyword evidence="2" id="KW-1185">Reference proteome</keyword>
<feature type="non-terminal residue" evidence="1">
    <location>
        <position position="1"/>
    </location>
</feature>
<evidence type="ECO:0000313" key="1">
    <source>
        <dbReference type="EMBL" id="GIZ05333.1"/>
    </source>
</evidence>
<evidence type="ECO:0000313" key="2">
    <source>
        <dbReference type="Proteomes" id="UP001054945"/>
    </source>
</evidence>
<dbReference type="Proteomes" id="UP001054945">
    <property type="component" value="Unassembled WGS sequence"/>
</dbReference>
<reference evidence="1 2" key="1">
    <citation type="submission" date="2021-06" db="EMBL/GenBank/DDBJ databases">
        <title>Caerostris extrusa draft genome.</title>
        <authorList>
            <person name="Kono N."/>
            <person name="Arakawa K."/>
        </authorList>
    </citation>
    <scope>NUCLEOTIDE SEQUENCE [LARGE SCALE GENOMIC DNA]</scope>
</reference>
<organism evidence="1 2">
    <name type="scientific">Caerostris extrusa</name>
    <name type="common">Bark spider</name>
    <name type="synonym">Caerostris bankana</name>
    <dbReference type="NCBI Taxonomy" id="172846"/>
    <lineage>
        <taxon>Eukaryota</taxon>
        <taxon>Metazoa</taxon>
        <taxon>Ecdysozoa</taxon>
        <taxon>Arthropoda</taxon>
        <taxon>Chelicerata</taxon>
        <taxon>Arachnida</taxon>
        <taxon>Araneae</taxon>
        <taxon>Araneomorphae</taxon>
        <taxon>Entelegynae</taxon>
        <taxon>Araneoidea</taxon>
        <taxon>Araneidae</taxon>
        <taxon>Caerostris</taxon>
    </lineage>
</organism>
<accession>A0AAV4YEA8</accession>
<proteinExistence type="predicted"/>